<organism evidence="1">
    <name type="scientific">Anopheles sinensis</name>
    <name type="common">Mosquito</name>
    <dbReference type="NCBI Taxonomy" id="74873"/>
    <lineage>
        <taxon>Eukaryota</taxon>
        <taxon>Metazoa</taxon>
        <taxon>Ecdysozoa</taxon>
        <taxon>Arthropoda</taxon>
        <taxon>Hexapoda</taxon>
        <taxon>Insecta</taxon>
        <taxon>Pterygota</taxon>
        <taxon>Neoptera</taxon>
        <taxon>Endopterygota</taxon>
        <taxon>Diptera</taxon>
        <taxon>Nematocera</taxon>
        <taxon>Culicoidea</taxon>
        <taxon>Culicidae</taxon>
        <taxon>Anophelinae</taxon>
        <taxon>Anopheles</taxon>
    </lineage>
</organism>
<dbReference type="EMBL" id="KE525262">
    <property type="protein sequence ID" value="KFB43699.1"/>
    <property type="molecule type" value="Genomic_DNA"/>
</dbReference>
<accession>A0A084W0F5</accession>
<dbReference type="AlphaFoldDB" id="A0A084W0F5"/>
<dbReference type="EnsemblMetazoa" id="ASIC011430-RA">
    <property type="protein sequence ID" value="ASIC011430-PA"/>
    <property type="gene ID" value="ASIC011430"/>
</dbReference>
<evidence type="ECO:0000313" key="3">
    <source>
        <dbReference type="Proteomes" id="UP000030765"/>
    </source>
</evidence>
<dbReference type="Proteomes" id="UP000030765">
    <property type="component" value="Unassembled WGS sequence"/>
</dbReference>
<protein>
    <submittedName>
        <fullName evidence="1 2">Uncharacterized protein</fullName>
    </submittedName>
</protein>
<evidence type="ECO:0000313" key="2">
    <source>
        <dbReference type="EnsemblMetazoa" id="ASIC011430-PA"/>
    </source>
</evidence>
<dbReference type="VEuPathDB" id="VectorBase:ASIC011430"/>
<dbReference type="EMBL" id="ATLV01019120">
    <property type="status" value="NOT_ANNOTATED_CDS"/>
    <property type="molecule type" value="Genomic_DNA"/>
</dbReference>
<name>A0A084W0F5_ANOSI</name>
<sequence>MSNLPGTTAGTERGRAEVCPYQHHPISHSLACISTTTTTTATVTSTATLTASGRLGSVPSRGAC</sequence>
<reference evidence="2" key="2">
    <citation type="submission" date="2020-05" db="UniProtKB">
        <authorList>
            <consortium name="EnsemblMetazoa"/>
        </authorList>
    </citation>
    <scope>IDENTIFICATION</scope>
</reference>
<gene>
    <name evidence="1" type="ORF">ZHAS_00011430</name>
</gene>
<evidence type="ECO:0000313" key="1">
    <source>
        <dbReference type="EMBL" id="KFB43699.1"/>
    </source>
</evidence>
<reference evidence="1 3" key="1">
    <citation type="journal article" date="2014" name="BMC Genomics">
        <title>Genome sequence of Anopheles sinensis provides insight into genetics basis of mosquito competence for malaria parasites.</title>
        <authorList>
            <person name="Zhou D."/>
            <person name="Zhang D."/>
            <person name="Ding G."/>
            <person name="Shi L."/>
            <person name="Hou Q."/>
            <person name="Ye Y."/>
            <person name="Xu Y."/>
            <person name="Zhou H."/>
            <person name="Xiong C."/>
            <person name="Li S."/>
            <person name="Yu J."/>
            <person name="Hong S."/>
            <person name="Yu X."/>
            <person name="Zou P."/>
            <person name="Chen C."/>
            <person name="Chang X."/>
            <person name="Wang W."/>
            <person name="Lv Y."/>
            <person name="Sun Y."/>
            <person name="Ma L."/>
            <person name="Shen B."/>
            <person name="Zhu C."/>
        </authorList>
    </citation>
    <scope>NUCLEOTIDE SEQUENCE [LARGE SCALE GENOMIC DNA]</scope>
</reference>
<keyword evidence="3" id="KW-1185">Reference proteome</keyword>
<proteinExistence type="predicted"/>